<proteinExistence type="predicted"/>
<name>A0ABP1RU37_9HEXA</name>
<evidence type="ECO:0008006" key="4">
    <source>
        <dbReference type="Google" id="ProtNLM"/>
    </source>
</evidence>
<sequence length="695" mass="79287">MCDQHKRDKQHHRDKPEEPKEKLKESNHVPVDDKKTSDDHDQTVSYVSQVNSNKIILLKTLHVKVIAPGGGWREVRVLFDEGSQRSYIKKSLAEEMGCEKLGQETMTTLLFGGGKKGLQARVKYNVLLGSTNGSNSCYKNNFILLDEPVLCQNVPSIPSGPWVRELQQKGIQLTDTRADTPDVEILIGSNYRDLLMTGKTVRVGSGLTATETLFGWTLSGAIMGNDDVNIGLTTISLFANGERPLSDLWTLDAIGIREPIESKSREDQDAEAKCHFKQTVKREADGRYVIELPWIDSNMDVPTNSAVAGRRLRATVQKLEEKGQLESYNKIFNDWLEEGFVSICDEDFSTTKEGHLLPHHPVFKESKTTPVRPVFDASSHSPRTPSLNECLYKGPNMMEKIPDHLLRFREKEIGFISDIRKAFQMVSICERDRNFLKFLWWEGDGMEKQAIVVLQHNRVVFGVNCSPFILSAVIELHLENVVESQRPTSHKLLQALYVDNCVSSASDFRDYEDFKSKSIEIMNDAKMDLREWEHTGEEGTTNVLGLRWNKRTDELSCMFKVEDLDEKITKRKIMSILHKVYDPKGFTCPAILYPKIILQQLWERKIGWDEELPEDLKKEFIRWHNEIEDLIEIKIPRHAFVKGPTRVELHCFTDASKLAYAAVVYAVSKDDEEIKIQLVGAKSRVSPLKKSSIPR</sequence>
<dbReference type="Proteomes" id="UP001642540">
    <property type="component" value="Unassembled WGS sequence"/>
</dbReference>
<dbReference type="EMBL" id="CAXLJM020000109">
    <property type="protein sequence ID" value="CAL8135607.1"/>
    <property type="molecule type" value="Genomic_DNA"/>
</dbReference>
<evidence type="ECO:0000256" key="1">
    <source>
        <dbReference type="SAM" id="MobiDB-lite"/>
    </source>
</evidence>
<evidence type="ECO:0000313" key="3">
    <source>
        <dbReference type="Proteomes" id="UP001642540"/>
    </source>
</evidence>
<accession>A0ABP1RU37</accession>
<feature type="region of interest" description="Disordered" evidence="1">
    <location>
        <begin position="1"/>
        <end position="41"/>
    </location>
</feature>
<dbReference type="Pfam" id="PF05380">
    <property type="entry name" value="Peptidase_A17"/>
    <property type="match status" value="1"/>
</dbReference>
<gene>
    <name evidence="2" type="ORF">ODALV1_LOCUS26051</name>
</gene>
<dbReference type="PANTHER" id="PTHR47331:SF5">
    <property type="entry name" value="RIBONUCLEASE H"/>
    <property type="match status" value="1"/>
</dbReference>
<dbReference type="InterPro" id="IPR021109">
    <property type="entry name" value="Peptidase_aspartic_dom_sf"/>
</dbReference>
<keyword evidence="3" id="KW-1185">Reference proteome</keyword>
<dbReference type="Gene3D" id="2.40.70.10">
    <property type="entry name" value="Acid Proteases"/>
    <property type="match status" value="1"/>
</dbReference>
<dbReference type="SUPFAM" id="SSF56672">
    <property type="entry name" value="DNA/RNA polymerases"/>
    <property type="match status" value="1"/>
</dbReference>
<organism evidence="2 3">
    <name type="scientific">Orchesella dallaii</name>
    <dbReference type="NCBI Taxonomy" id="48710"/>
    <lineage>
        <taxon>Eukaryota</taxon>
        <taxon>Metazoa</taxon>
        <taxon>Ecdysozoa</taxon>
        <taxon>Arthropoda</taxon>
        <taxon>Hexapoda</taxon>
        <taxon>Collembola</taxon>
        <taxon>Entomobryomorpha</taxon>
        <taxon>Entomobryoidea</taxon>
        <taxon>Orchesellidae</taxon>
        <taxon>Orchesellinae</taxon>
        <taxon>Orchesella</taxon>
    </lineage>
</organism>
<dbReference type="InterPro" id="IPR008042">
    <property type="entry name" value="Retrotrans_Pao"/>
</dbReference>
<protein>
    <recommendedName>
        <fullName evidence="4">Peptidase aspartic putative domain-containing protein</fullName>
    </recommendedName>
</protein>
<feature type="compositionally biased region" description="Basic and acidic residues" evidence="1">
    <location>
        <begin position="14"/>
        <end position="41"/>
    </location>
</feature>
<comment type="caution">
    <text evidence="2">The sequence shown here is derived from an EMBL/GenBank/DDBJ whole genome shotgun (WGS) entry which is preliminary data.</text>
</comment>
<reference evidence="2 3" key="1">
    <citation type="submission" date="2024-08" db="EMBL/GenBank/DDBJ databases">
        <authorList>
            <person name="Cucini C."/>
            <person name="Frati F."/>
        </authorList>
    </citation>
    <scope>NUCLEOTIDE SEQUENCE [LARGE SCALE GENOMIC DNA]</scope>
</reference>
<dbReference type="InterPro" id="IPR043502">
    <property type="entry name" value="DNA/RNA_pol_sf"/>
</dbReference>
<evidence type="ECO:0000313" key="2">
    <source>
        <dbReference type="EMBL" id="CAL8135607.1"/>
    </source>
</evidence>
<dbReference type="PANTHER" id="PTHR47331">
    <property type="entry name" value="PHD-TYPE DOMAIN-CONTAINING PROTEIN"/>
    <property type="match status" value="1"/>
</dbReference>